<evidence type="ECO:0000259" key="6">
    <source>
        <dbReference type="Pfam" id="PF00590"/>
    </source>
</evidence>
<evidence type="ECO:0000256" key="5">
    <source>
        <dbReference type="ARBA" id="ARBA00022691"/>
    </source>
</evidence>
<dbReference type="EMBL" id="DRXW01000170">
    <property type="protein sequence ID" value="HHR33822.1"/>
    <property type="molecule type" value="Genomic_DNA"/>
</dbReference>
<dbReference type="AlphaFoldDB" id="A0A7C5U501"/>
<evidence type="ECO:0000256" key="3">
    <source>
        <dbReference type="ARBA" id="ARBA00022603"/>
    </source>
</evidence>
<sequence>MVYFIGVGPGDPELLTIKALKIIQISDVIIYAGSLINPEILCYAKSDALKFDSSKLSLEEIIQLIEENCENKTIARLHSGDPSLYGAIYEQMQELDKRNIPYEVIPGVSSLFGAVSRLKREFTPPELSQTLIITRLEGRTAVPQNERLSSLATHKASMAIFLSIHMIDRVVEELLKGGYDKDTPVYVVYKATWKDEKIIKGKIENIASLVKDSEIKNTAIIFVGDFLEPYGGYSKLYDPTFYHSFRKKEN</sequence>
<dbReference type="PANTHER" id="PTHR45790">
    <property type="entry name" value="SIROHEME SYNTHASE-RELATED"/>
    <property type="match status" value="1"/>
</dbReference>
<keyword evidence="5" id="KW-0949">S-adenosyl-L-methionine</keyword>
<accession>A0A7C5U501</accession>
<dbReference type="Gene3D" id="3.40.1010.10">
    <property type="entry name" value="Cobalt-precorrin-4 Transmethylase, Domain 1"/>
    <property type="match status" value="1"/>
</dbReference>
<proteinExistence type="inferred from homology"/>
<comment type="similarity">
    <text evidence="1">Belongs to the precorrin methyltransferase family.</text>
</comment>
<dbReference type="GO" id="GO:0009236">
    <property type="term" value="P:cobalamin biosynthetic process"/>
    <property type="evidence" value="ECO:0007669"/>
    <property type="project" value="UniProtKB-KW"/>
</dbReference>
<dbReference type="InterPro" id="IPR000878">
    <property type="entry name" value="4pyrrol_Mease"/>
</dbReference>
<dbReference type="InterPro" id="IPR050161">
    <property type="entry name" value="Siro_Cobalamin_biosynth"/>
</dbReference>
<keyword evidence="3 7" id="KW-0489">Methyltransferase</keyword>
<comment type="caution">
    <text evidence="7">The sequence shown here is derived from an EMBL/GenBank/DDBJ whole genome shotgun (WGS) entry which is preliminary data.</text>
</comment>
<organism evidence="7">
    <name type="scientific">Fervidobacterium nodosum</name>
    <dbReference type="NCBI Taxonomy" id="2424"/>
    <lineage>
        <taxon>Bacteria</taxon>
        <taxon>Thermotogati</taxon>
        <taxon>Thermotogota</taxon>
        <taxon>Thermotogae</taxon>
        <taxon>Thermotogales</taxon>
        <taxon>Fervidobacteriaceae</taxon>
        <taxon>Fervidobacterium</taxon>
    </lineage>
</organism>
<keyword evidence="2" id="KW-0169">Cobalamin biosynthesis</keyword>
<keyword evidence="4 7" id="KW-0808">Transferase</keyword>
<dbReference type="SUPFAM" id="SSF53790">
    <property type="entry name" value="Tetrapyrrole methylase"/>
    <property type="match status" value="1"/>
</dbReference>
<dbReference type="GO" id="GO:0046026">
    <property type="term" value="F:precorrin-4 C11-methyltransferase activity"/>
    <property type="evidence" value="ECO:0007669"/>
    <property type="project" value="UniProtKB-EC"/>
</dbReference>
<dbReference type="Pfam" id="PF00590">
    <property type="entry name" value="TP_methylase"/>
    <property type="match status" value="1"/>
</dbReference>
<feature type="domain" description="Tetrapyrrole methylase" evidence="6">
    <location>
        <begin position="1"/>
        <end position="206"/>
    </location>
</feature>
<evidence type="ECO:0000256" key="1">
    <source>
        <dbReference type="ARBA" id="ARBA00005879"/>
    </source>
</evidence>
<gene>
    <name evidence="7" type="primary">cobM</name>
    <name evidence="7" type="ORF">ENM46_02630</name>
</gene>
<reference evidence="7" key="1">
    <citation type="journal article" date="2020" name="mSystems">
        <title>Genome- and Community-Level Interaction Insights into Carbon Utilization and Element Cycling Functions of Hydrothermarchaeota in Hydrothermal Sediment.</title>
        <authorList>
            <person name="Zhou Z."/>
            <person name="Liu Y."/>
            <person name="Xu W."/>
            <person name="Pan J."/>
            <person name="Luo Z.H."/>
            <person name="Li M."/>
        </authorList>
    </citation>
    <scope>NUCLEOTIDE SEQUENCE [LARGE SCALE GENOMIC DNA]</scope>
    <source>
        <strain evidence="7">SpSt-1088</strain>
    </source>
</reference>
<dbReference type="NCBIfam" id="TIGR01465">
    <property type="entry name" value="cobM_cbiF"/>
    <property type="match status" value="1"/>
</dbReference>
<dbReference type="Gene3D" id="3.30.950.10">
    <property type="entry name" value="Methyltransferase, Cobalt-precorrin-4 Transmethylase, Domain 2"/>
    <property type="match status" value="1"/>
</dbReference>
<dbReference type="GO" id="GO:0032259">
    <property type="term" value="P:methylation"/>
    <property type="evidence" value="ECO:0007669"/>
    <property type="project" value="UniProtKB-KW"/>
</dbReference>
<dbReference type="InterPro" id="IPR035996">
    <property type="entry name" value="4pyrrol_Methylase_sf"/>
</dbReference>
<dbReference type="InterPro" id="IPR014777">
    <property type="entry name" value="4pyrrole_Mease_sub1"/>
</dbReference>
<name>A0A7C5U501_9BACT</name>
<dbReference type="EC" id="2.1.1.133" evidence="7"/>
<evidence type="ECO:0000313" key="7">
    <source>
        <dbReference type="EMBL" id="HHR33822.1"/>
    </source>
</evidence>
<dbReference type="PANTHER" id="PTHR45790:SF4">
    <property type="entry name" value="COBALT-PRECORRIN-4 C(11)-METHYLTRANSFERASE"/>
    <property type="match status" value="1"/>
</dbReference>
<evidence type="ECO:0000256" key="2">
    <source>
        <dbReference type="ARBA" id="ARBA00022573"/>
    </source>
</evidence>
<dbReference type="InterPro" id="IPR006362">
    <property type="entry name" value="Cbl_synth_CobM/CibF"/>
</dbReference>
<dbReference type="CDD" id="cd11641">
    <property type="entry name" value="Precorrin-4_C11-MT"/>
    <property type="match status" value="1"/>
</dbReference>
<dbReference type="InterPro" id="IPR014776">
    <property type="entry name" value="4pyrrole_Mease_sub2"/>
</dbReference>
<protein>
    <submittedName>
        <fullName evidence="7">Precorrin-4 C(11)-methyltransferase</fullName>
        <ecNumber evidence="7">2.1.1.133</ecNumber>
    </submittedName>
</protein>
<evidence type="ECO:0000256" key="4">
    <source>
        <dbReference type="ARBA" id="ARBA00022679"/>
    </source>
</evidence>